<dbReference type="AlphaFoldDB" id="A0A3S3SXY8"/>
<comment type="caution">
    <text evidence="2">The sequence shown here is derived from an EMBL/GenBank/DDBJ whole genome shotgun (WGS) entry which is preliminary data.</text>
</comment>
<feature type="transmembrane region" description="Helical" evidence="1">
    <location>
        <begin position="73"/>
        <end position="91"/>
    </location>
</feature>
<evidence type="ECO:0000313" key="3">
    <source>
        <dbReference type="Proteomes" id="UP000287563"/>
    </source>
</evidence>
<feature type="transmembrane region" description="Helical" evidence="1">
    <location>
        <begin position="112"/>
        <end position="135"/>
    </location>
</feature>
<feature type="transmembrane region" description="Helical" evidence="1">
    <location>
        <begin position="49"/>
        <end position="67"/>
    </location>
</feature>
<dbReference type="RefSeq" id="WP_128784937.1">
    <property type="nucleotide sequence ID" value="NZ_JAKJSG010000059.1"/>
</dbReference>
<accession>A0A3S3SXY8</accession>
<keyword evidence="1" id="KW-0472">Membrane</keyword>
<dbReference type="OrthoDB" id="5815893at2"/>
<evidence type="ECO:0000256" key="1">
    <source>
        <dbReference type="SAM" id="Phobius"/>
    </source>
</evidence>
<reference evidence="2 3" key="1">
    <citation type="submission" date="2018-11" db="EMBL/GenBank/DDBJ databases">
        <title>Photobacterium sp. BEI247 sp. nov., a marine bacterium isolated from Yongle Blue Hole in the South China Sea.</title>
        <authorList>
            <person name="Wang X."/>
        </authorList>
    </citation>
    <scope>NUCLEOTIDE SEQUENCE [LARGE SCALE GENOMIC DNA]</scope>
    <source>
        <strain evidence="3">BEI247</strain>
    </source>
</reference>
<evidence type="ECO:0000313" key="2">
    <source>
        <dbReference type="EMBL" id="RWX54668.1"/>
    </source>
</evidence>
<organism evidence="2 3">
    <name type="scientific">Photobacterium chitinilyticum</name>
    <dbReference type="NCBI Taxonomy" id="2485123"/>
    <lineage>
        <taxon>Bacteria</taxon>
        <taxon>Pseudomonadati</taxon>
        <taxon>Pseudomonadota</taxon>
        <taxon>Gammaproteobacteria</taxon>
        <taxon>Vibrionales</taxon>
        <taxon>Vibrionaceae</taxon>
        <taxon>Photobacterium</taxon>
    </lineage>
</organism>
<dbReference type="Proteomes" id="UP000287563">
    <property type="component" value="Unassembled WGS sequence"/>
</dbReference>
<protein>
    <submittedName>
        <fullName evidence="2">Uncharacterized protein</fullName>
    </submittedName>
</protein>
<keyword evidence="3" id="KW-1185">Reference proteome</keyword>
<sequence length="143" mass="15949">MSNTQDTVTTKIYSPNQVAFGALGGPVGLIYFLWANFSILKKESLTKATLILGAVFIITLIFAAPYVPKEVPALAFSAMYVITAYILSRKFHLNKSEITNSEEYSSHSSFRVFFITIPCFWVSYVVVAAPLHWLYSIGFFTGI</sequence>
<feature type="transmembrane region" description="Helical" evidence="1">
    <location>
        <begin position="18"/>
        <end position="37"/>
    </location>
</feature>
<proteinExistence type="predicted"/>
<dbReference type="EMBL" id="RJLM01000006">
    <property type="protein sequence ID" value="RWX54668.1"/>
    <property type="molecule type" value="Genomic_DNA"/>
</dbReference>
<keyword evidence="1" id="KW-1133">Transmembrane helix</keyword>
<name>A0A3S3SXY8_9GAMM</name>
<keyword evidence="1" id="KW-0812">Transmembrane</keyword>
<gene>
    <name evidence="2" type="ORF">EDI28_16435</name>
</gene>